<dbReference type="InterPro" id="IPR052345">
    <property type="entry name" value="Rad_response_metalloprotease"/>
</dbReference>
<protein>
    <submittedName>
        <fullName evidence="2">ImmA/IrrE family metallo-endopeptidase</fullName>
    </submittedName>
</protein>
<dbReference type="Pfam" id="PF06114">
    <property type="entry name" value="Peptidase_M78"/>
    <property type="match status" value="1"/>
</dbReference>
<dbReference type="PANTHER" id="PTHR43236:SF2">
    <property type="entry name" value="BLL0069 PROTEIN"/>
    <property type="match status" value="1"/>
</dbReference>
<evidence type="ECO:0000259" key="1">
    <source>
        <dbReference type="Pfam" id="PF06114"/>
    </source>
</evidence>
<organism evidence="2 3">
    <name type="scientific">Candidatus Erysipelatoclostridium merdavium</name>
    <dbReference type="NCBI Taxonomy" id="2838566"/>
    <lineage>
        <taxon>Bacteria</taxon>
        <taxon>Bacillati</taxon>
        <taxon>Bacillota</taxon>
        <taxon>Erysipelotrichia</taxon>
        <taxon>Erysipelotrichales</taxon>
        <taxon>Erysipelotrichales incertae sedis</taxon>
    </lineage>
</organism>
<feature type="domain" description="IrrE N-terminal-like" evidence="1">
    <location>
        <begin position="58"/>
        <end position="195"/>
    </location>
</feature>
<accession>A0A9D1XME1</accession>
<sequence>MCKELLNYQKQHEKDFSNFFNLKEIDSDAEILLNQFLNNPEYGLSRVSNKTPIIEIAKAMGFKIFTARFNDRNLSGTIGISKKLQGKYGSDKVIILNNQDTDKHILFTLAHEIAHYIFDYISDSSKEYSNSYRTDESKNDSEIRANRFAASFLMPASSFSNTYRALLKDGFDKEAIIKKLSDDFNVPETAVKIRIEELELNNE</sequence>
<gene>
    <name evidence="2" type="ORF">H9980_07045</name>
</gene>
<reference evidence="2" key="2">
    <citation type="submission" date="2021-04" db="EMBL/GenBank/DDBJ databases">
        <authorList>
            <person name="Gilroy R."/>
        </authorList>
    </citation>
    <scope>NUCLEOTIDE SEQUENCE</scope>
    <source>
        <strain evidence="2">ChiGjej1B1-14440</strain>
    </source>
</reference>
<dbReference type="EMBL" id="DXET01000154">
    <property type="protein sequence ID" value="HIX81711.1"/>
    <property type="molecule type" value="Genomic_DNA"/>
</dbReference>
<evidence type="ECO:0000313" key="3">
    <source>
        <dbReference type="Proteomes" id="UP000886724"/>
    </source>
</evidence>
<proteinExistence type="predicted"/>
<reference evidence="2" key="1">
    <citation type="journal article" date="2021" name="PeerJ">
        <title>Extensive microbial diversity within the chicken gut microbiome revealed by metagenomics and culture.</title>
        <authorList>
            <person name="Gilroy R."/>
            <person name="Ravi A."/>
            <person name="Getino M."/>
            <person name="Pursley I."/>
            <person name="Horton D.L."/>
            <person name="Alikhan N.F."/>
            <person name="Baker D."/>
            <person name="Gharbi K."/>
            <person name="Hall N."/>
            <person name="Watson M."/>
            <person name="Adriaenssens E.M."/>
            <person name="Foster-Nyarko E."/>
            <person name="Jarju S."/>
            <person name="Secka A."/>
            <person name="Antonio M."/>
            <person name="Oren A."/>
            <person name="Chaudhuri R.R."/>
            <person name="La Ragione R."/>
            <person name="Hildebrand F."/>
            <person name="Pallen M.J."/>
        </authorList>
    </citation>
    <scope>NUCLEOTIDE SEQUENCE</scope>
    <source>
        <strain evidence="2">ChiGjej1B1-14440</strain>
    </source>
</reference>
<dbReference type="Proteomes" id="UP000886724">
    <property type="component" value="Unassembled WGS sequence"/>
</dbReference>
<dbReference type="Gene3D" id="1.10.10.2910">
    <property type="match status" value="1"/>
</dbReference>
<evidence type="ECO:0000313" key="2">
    <source>
        <dbReference type="EMBL" id="HIX81711.1"/>
    </source>
</evidence>
<name>A0A9D1XME1_9FIRM</name>
<dbReference type="AlphaFoldDB" id="A0A9D1XME1"/>
<dbReference type="PANTHER" id="PTHR43236">
    <property type="entry name" value="ANTITOXIN HIGA1"/>
    <property type="match status" value="1"/>
</dbReference>
<comment type="caution">
    <text evidence="2">The sequence shown here is derived from an EMBL/GenBank/DDBJ whole genome shotgun (WGS) entry which is preliminary data.</text>
</comment>
<dbReference type="InterPro" id="IPR010359">
    <property type="entry name" value="IrrE_HExxH"/>
</dbReference>